<accession>A0ACB6R321</accession>
<keyword evidence="2" id="KW-1185">Reference proteome</keyword>
<gene>
    <name evidence="1" type="ORF">BDR25DRAFT_353147</name>
</gene>
<dbReference type="EMBL" id="MU003501">
    <property type="protein sequence ID" value="KAF2472836.1"/>
    <property type="molecule type" value="Genomic_DNA"/>
</dbReference>
<organism evidence="1 2">
    <name type="scientific">Lindgomyces ingoldianus</name>
    <dbReference type="NCBI Taxonomy" id="673940"/>
    <lineage>
        <taxon>Eukaryota</taxon>
        <taxon>Fungi</taxon>
        <taxon>Dikarya</taxon>
        <taxon>Ascomycota</taxon>
        <taxon>Pezizomycotina</taxon>
        <taxon>Dothideomycetes</taxon>
        <taxon>Pleosporomycetidae</taxon>
        <taxon>Pleosporales</taxon>
        <taxon>Lindgomycetaceae</taxon>
        <taxon>Lindgomyces</taxon>
    </lineage>
</organism>
<reference evidence="1" key="1">
    <citation type="journal article" date="2020" name="Stud. Mycol.">
        <title>101 Dothideomycetes genomes: a test case for predicting lifestyles and emergence of pathogens.</title>
        <authorList>
            <person name="Haridas S."/>
            <person name="Albert R."/>
            <person name="Binder M."/>
            <person name="Bloem J."/>
            <person name="Labutti K."/>
            <person name="Salamov A."/>
            <person name="Andreopoulos B."/>
            <person name="Baker S."/>
            <person name="Barry K."/>
            <person name="Bills G."/>
            <person name="Bluhm B."/>
            <person name="Cannon C."/>
            <person name="Castanera R."/>
            <person name="Culley D."/>
            <person name="Daum C."/>
            <person name="Ezra D."/>
            <person name="Gonzalez J."/>
            <person name="Henrissat B."/>
            <person name="Kuo A."/>
            <person name="Liang C."/>
            <person name="Lipzen A."/>
            <person name="Lutzoni F."/>
            <person name="Magnuson J."/>
            <person name="Mondo S."/>
            <person name="Nolan M."/>
            <person name="Ohm R."/>
            <person name="Pangilinan J."/>
            <person name="Park H.-J."/>
            <person name="Ramirez L."/>
            <person name="Alfaro M."/>
            <person name="Sun H."/>
            <person name="Tritt A."/>
            <person name="Yoshinaga Y."/>
            <person name="Zwiers L.-H."/>
            <person name="Turgeon B."/>
            <person name="Goodwin S."/>
            <person name="Spatafora J."/>
            <person name="Crous P."/>
            <person name="Grigoriev I."/>
        </authorList>
    </citation>
    <scope>NUCLEOTIDE SEQUENCE</scope>
    <source>
        <strain evidence="1">ATCC 200398</strain>
    </source>
</reference>
<dbReference type="Proteomes" id="UP000799755">
    <property type="component" value="Unassembled WGS sequence"/>
</dbReference>
<evidence type="ECO:0000313" key="2">
    <source>
        <dbReference type="Proteomes" id="UP000799755"/>
    </source>
</evidence>
<evidence type="ECO:0000313" key="1">
    <source>
        <dbReference type="EMBL" id="KAF2472836.1"/>
    </source>
</evidence>
<proteinExistence type="predicted"/>
<comment type="caution">
    <text evidence="1">The sequence shown here is derived from an EMBL/GenBank/DDBJ whole genome shotgun (WGS) entry which is preliminary data.</text>
</comment>
<sequence length="190" mass="20994">MPTPTASALSLSSSQHGPIYVAIHQILVASSNHVLETRYVVEAFREQIKSINISLADTPYILAIGGLPPLLRHLIAEVAPGIFPQAIKFALSPRQILLNWRGSNSHRERFLRMNLNDLMVEISNMEHVFKEELATARAYEVLLGQVLTHQGTSWCRIYRIIPRAQDADSGPLKKVAEASGRSTTSVANST</sequence>
<name>A0ACB6R321_9PLEO</name>
<protein>
    <submittedName>
        <fullName evidence="1">Uncharacterized protein</fullName>
    </submittedName>
</protein>